<dbReference type="InterPro" id="IPR045851">
    <property type="entry name" value="AMP-bd_C_sf"/>
</dbReference>
<dbReference type="Gene3D" id="3.30.559.10">
    <property type="entry name" value="Chloramphenicol acetyltransferase-like domain"/>
    <property type="match status" value="2"/>
</dbReference>
<keyword evidence="3" id="KW-0596">Phosphopantetheine</keyword>
<dbReference type="SUPFAM" id="SSF56801">
    <property type="entry name" value="Acetyl-CoA synthetase-like"/>
    <property type="match status" value="2"/>
</dbReference>
<dbReference type="InterPro" id="IPR023213">
    <property type="entry name" value="CAT-like_dom_sf"/>
</dbReference>
<evidence type="ECO:0000259" key="5">
    <source>
        <dbReference type="PROSITE" id="PS50075"/>
    </source>
</evidence>
<dbReference type="PANTHER" id="PTHR45527:SF14">
    <property type="entry name" value="PLIPASTATIN SYNTHASE SUBUNIT B"/>
    <property type="match status" value="1"/>
</dbReference>
<dbReference type="InterPro" id="IPR025110">
    <property type="entry name" value="AMP-bd_C"/>
</dbReference>
<dbReference type="FunFam" id="3.30.300.30:FF:000010">
    <property type="entry name" value="Enterobactin synthetase component F"/>
    <property type="match status" value="2"/>
</dbReference>
<dbReference type="Pfam" id="PF00501">
    <property type="entry name" value="AMP-binding"/>
    <property type="match status" value="2"/>
</dbReference>
<dbReference type="SUPFAM" id="SSF52777">
    <property type="entry name" value="CoA-dependent acyltransferases"/>
    <property type="match status" value="4"/>
</dbReference>
<evidence type="ECO:0000313" key="7">
    <source>
        <dbReference type="Proteomes" id="UP000233343"/>
    </source>
</evidence>
<keyword evidence="7" id="KW-1185">Reference proteome</keyword>
<dbReference type="InterPro" id="IPR042099">
    <property type="entry name" value="ANL_N_sf"/>
</dbReference>
<dbReference type="GO" id="GO:0044550">
    <property type="term" value="P:secondary metabolite biosynthetic process"/>
    <property type="evidence" value="ECO:0007669"/>
    <property type="project" value="UniProtKB-ARBA"/>
</dbReference>
<proteinExistence type="inferred from homology"/>
<dbReference type="Gene3D" id="3.40.50.12780">
    <property type="entry name" value="N-terminal domain of ligase-like"/>
    <property type="match status" value="1"/>
</dbReference>
<dbReference type="InterPro" id="IPR020806">
    <property type="entry name" value="PKS_PP-bd"/>
</dbReference>
<dbReference type="Pfam" id="PF00668">
    <property type="entry name" value="Condensation"/>
    <property type="match status" value="2"/>
</dbReference>
<dbReference type="InterPro" id="IPR036736">
    <property type="entry name" value="ACP-like_sf"/>
</dbReference>
<dbReference type="NCBIfam" id="TIGR01733">
    <property type="entry name" value="AA-adenyl-dom"/>
    <property type="match status" value="2"/>
</dbReference>
<dbReference type="PROSITE" id="PS00455">
    <property type="entry name" value="AMP_BINDING"/>
    <property type="match status" value="2"/>
</dbReference>
<feature type="domain" description="Carrier" evidence="5">
    <location>
        <begin position="961"/>
        <end position="1036"/>
    </location>
</feature>
<dbReference type="GO" id="GO:0005829">
    <property type="term" value="C:cytosol"/>
    <property type="evidence" value="ECO:0007669"/>
    <property type="project" value="TreeGrafter"/>
</dbReference>
<dbReference type="Gene3D" id="3.40.50.980">
    <property type="match status" value="2"/>
</dbReference>
<protein>
    <submittedName>
        <fullName evidence="6">Non-ribosomal peptide synthetase</fullName>
    </submittedName>
</protein>
<dbReference type="InterPro" id="IPR029058">
    <property type="entry name" value="AB_hydrolase_fold"/>
</dbReference>
<dbReference type="GO" id="GO:0008610">
    <property type="term" value="P:lipid biosynthetic process"/>
    <property type="evidence" value="ECO:0007669"/>
    <property type="project" value="UniProtKB-ARBA"/>
</dbReference>
<dbReference type="SMART" id="SM00823">
    <property type="entry name" value="PKS_PP"/>
    <property type="match status" value="2"/>
</dbReference>
<evidence type="ECO:0000256" key="1">
    <source>
        <dbReference type="ARBA" id="ARBA00001957"/>
    </source>
</evidence>
<dbReference type="InterPro" id="IPR010071">
    <property type="entry name" value="AA_adenyl_dom"/>
</dbReference>
<dbReference type="GO" id="GO:0043041">
    <property type="term" value="P:amino acid activation for nonribosomal peptide biosynthetic process"/>
    <property type="evidence" value="ECO:0007669"/>
    <property type="project" value="TreeGrafter"/>
</dbReference>
<keyword evidence="4" id="KW-0597">Phosphoprotein</keyword>
<dbReference type="Pfam" id="PF00550">
    <property type="entry name" value="PP-binding"/>
    <property type="match status" value="2"/>
</dbReference>
<dbReference type="NCBIfam" id="NF003417">
    <property type="entry name" value="PRK04813.1"/>
    <property type="match status" value="2"/>
</dbReference>
<evidence type="ECO:0000256" key="2">
    <source>
        <dbReference type="ARBA" id="ARBA00006432"/>
    </source>
</evidence>
<dbReference type="SUPFAM" id="SSF53474">
    <property type="entry name" value="alpha/beta-Hydrolases"/>
    <property type="match status" value="1"/>
</dbReference>
<organism evidence="6 7">
    <name type="scientific">Cytobacillus horneckiae</name>
    <dbReference type="NCBI Taxonomy" id="549687"/>
    <lineage>
        <taxon>Bacteria</taxon>
        <taxon>Bacillati</taxon>
        <taxon>Bacillota</taxon>
        <taxon>Bacilli</taxon>
        <taxon>Bacillales</taxon>
        <taxon>Bacillaceae</taxon>
        <taxon>Cytobacillus</taxon>
    </lineage>
</organism>
<comment type="caution">
    <text evidence="6">The sequence shown here is derived from an EMBL/GenBank/DDBJ whole genome shotgun (WGS) entry which is preliminary data.</text>
</comment>
<reference evidence="6 7" key="1">
    <citation type="journal article" date="2010" name="Int. J. Syst. Evol. Microbiol.">
        <title>Bacillus horneckiae sp. nov., isolated from a spacecraft-assembly clean room.</title>
        <authorList>
            <person name="Vaishampayan P."/>
            <person name="Probst A."/>
            <person name="Krishnamurthi S."/>
            <person name="Ghosh S."/>
            <person name="Osman S."/>
            <person name="McDowall A."/>
            <person name="Ruckmani A."/>
            <person name="Mayilraj S."/>
            <person name="Venkateswaran K."/>
        </authorList>
    </citation>
    <scope>NUCLEOTIDE SEQUENCE [LARGE SCALE GENOMIC DNA]</scope>
    <source>
        <strain evidence="7">1PO1SC</strain>
    </source>
</reference>
<dbReference type="FunFam" id="3.40.50.980:FF:000001">
    <property type="entry name" value="Non-ribosomal peptide synthetase"/>
    <property type="match status" value="2"/>
</dbReference>
<dbReference type="Gene3D" id="1.10.1200.10">
    <property type="entry name" value="ACP-like"/>
    <property type="match status" value="1"/>
</dbReference>
<dbReference type="PANTHER" id="PTHR45527">
    <property type="entry name" value="NONRIBOSOMAL PEPTIDE SYNTHETASE"/>
    <property type="match status" value="1"/>
</dbReference>
<dbReference type="Pfam" id="PF13193">
    <property type="entry name" value="AMP-binding_C"/>
    <property type="match status" value="2"/>
</dbReference>
<dbReference type="CDD" id="cd12116">
    <property type="entry name" value="A_NRPS_Ta1_like"/>
    <property type="match status" value="1"/>
</dbReference>
<dbReference type="RefSeq" id="WP_066198958.1">
    <property type="nucleotide sequence ID" value="NZ_JARMMB010000036.1"/>
</dbReference>
<dbReference type="SUPFAM" id="SSF47336">
    <property type="entry name" value="ACP-like"/>
    <property type="match status" value="2"/>
</dbReference>
<dbReference type="InterPro" id="IPR001031">
    <property type="entry name" value="Thioesterase"/>
</dbReference>
<dbReference type="EMBL" id="PISD01000050">
    <property type="protein sequence ID" value="PKG27109.1"/>
    <property type="molecule type" value="Genomic_DNA"/>
</dbReference>
<evidence type="ECO:0000256" key="4">
    <source>
        <dbReference type="ARBA" id="ARBA00022553"/>
    </source>
</evidence>
<comment type="similarity">
    <text evidence="2">Belongs to the ATP-dependent AMP-binding enzyme family.</text>
</comment>
<dbReference type="InterPro" id="IPR009081">
    <property type="entry name" value="PP-bd_ACP"/>
</dbReference>
<gene>
    <name evidence="6" type="ORF">CWS20_20815</name>
</gene>
<dbReference type="GO" id="GO:0031177">
    <property type="term" value="F:phosphopantetheine binding"/>
    <property type="evidence" value="ECO:0007669"/>
    <property type="project" value="InterPro"/>
</dbReference>
<dbReference type="Pfam" id="PF00975">
    <property type="entry name" value="Thioesterase"/>
    <property type="match status" value="1"/>
</dbReference>
<dbReference type="Gene3D" id="3.40.50.1820">
    <property type="entry name" value="alpha/beta hydrolase"/>
    <property type="match status" value="1"/>
</dbReference>
<dbReference type="FunFam" id="3.40.50.980:FF:000002">
    <property type="entry name" value="Enterobactin synthetase component F"/>
    <property type="match status" value="1"/>
</dbReference>
<dbReference type="Gene3D" id="3.30.559.30">
    <property type="entry name" value="Nonribosomal peptide synthetase, condensation domain"/>
    <property type="match status" value="2"/>
</dbReference>
<evidence type="ECO:0000313" key="6">
    <source>
        <dbReference type="EMBL" id="PKG27109.1"/>
    </source>
</evidence>
<dbReference type="Gene3D" id="3.30.300.30">
    <property type="match status" value="2"/>
</dbReference>
<accession>A0A2N0ZC82</accession>
<dbReference type="FunFam" id="1.10.1200.10:FF:000005">
    <property type="entry name" value="Nonribosomal peptide synthetase 1"/>
    <property type="match status" value="1"/>
</dbReference>
<dbReference type="PROSITE" id="PS50075">
    <property type="entry name" value="CARRIER"/>
    <property type="match status" value="2"/>
</dbReference>
<dbReference type="InterPro" id="IPR001242">
    <property type="entry name" value="Condensation_dom"/>
</dbReference>
<evidence type="ECO:0000256" key="3">
    <source>
        <dbReference type="ARBA" id="ARBA00022450"/>
    </source>
</evidence>
<dbReference type="CDD" id="cd17643">
    <property type="entry name" value="A_NRPS_Cytc1-like"/>
    <property type="match status" value="1"/>
</dbReference>
<dbReference type="Proteomes" id="UP000233343">
    <property type="component" value="Unassembled WGS sequence"/>
</dbReference>
<dbReference type="FunFam" id="2.30.38.10:FF:000001">
    <property type="entry name" value="Non-ribosomal peptide synthetase PvdI"/>
    <property type="match status" value="2"/>
</dbReference>
<comment type="cofactor">
    <cofactor evidence="1">
        <name>pantetheine 4'-phosphate</name>
        <dbReference type="ChEBI" id="CHEBI:47942"/>
    </cofactor>
</comment>
<dbReference type="InterPro" id="IPR020845">
    <property type="entry name" value="AMP-binding_CS"/>
</dbReference>
<sequence length="2376" mass="268852">MIENKRYPLTDAQAGIWFAHQLEPTSPLYNTGEFVEIKDSMNVAVFIEAIKEAVYEADSLHMRFGEDDNGPWQQIEKHKACVQFIDISQMESPKETAIQLMRSDLRERIDLTQDQLFKQMLFKVDSSHYLWYQKIHHIATDAYAFSLLTNRVANLYTDKIEEKNNNRKLFSRFSEVLEEDEAYKESEDITNDQQYWMGKYKNLPEPISLTDKITASSIDILKEQRILDTQHLQMLKAAAGKMKAGWPDIMFAAMALYIYRMTGSRDITLGIPMMNRLQSASINIPCTKMNILPLYVQIKPETAFIDIVRHVSRELRENSWHQRYRQEQLQRDLRKIGNGKQLFGPQVNVMPFSYNPVFGATKAATFKLSTGPVEDLTLNIYDQGNHNGIAIDLEGNAAKYTREELKLHCDRFLHLLQKLAQMSVDEPIGKISILLPEESEKVLNTWNNHAAPIEKHDPVSLFRHQVLSSPERVAVMCNDTVLSYKQLDEQSNRLAHVLRKRGVGPEKFAAIALERSENLLVSILAIWKTGGAYLPLDPSYPEDRIHYMLADAKPELIITDSPSSGCIPTEFTHLKFNLEDKHVMSEINESSEKNINFFKHQSLLHAAYIIYTSGSTGKPKGVLVSAEGLVHFLQYMKKHFALKESDRLLTLTTISFDISILEMFMPLISGAACVLTRRETVQDPISLNNTIKNKAITIMQATPTHWQMILSHHHSSLQGVKALVGGEALPAYLAKELSAACHSVTNLYGPTETTIWSTIYSVKSDHPVSTIGKPIDHTKVYVLDESLQPVAPGIEGELYIAGKGLARGYHGRMVLTAERFVANPFDKEGSRMYRTGDIVKWNKNGQLKYIKRADDQVKIRGHRIELGEIEKVLCSFSDELKARVIVREDTPGDQRLAAYVVADGIQPKQEKLTEHVKRTLPDYMVPGAFVFLDKFPLTLNGKLDKRKLPRPEVEQMNVDYSSMNEDERILHDMFTELLNIPAIALNQSFFDLGGHSLLASNLIAKIRRTFKKEIPFTTIFKYPTIKELSQQIKAGQAVGHEMISIENKGSVPLSYAQNRLWIIDQMEGPSAAYNIPLVIELNGPLDVKALNEALQEVVDRHDSLRTVFAVENDLPVQKIVPVKKTPVLLQTIKLNKDEIENVLNQAVSEEFKLKAEPPFKAALYEIGEGEYVLLLLLHHIIADGWSLSPLTKDLSEAYKAKIEGDSMMEQPSLDLQYKDYTLWQRKMMEDGTNDKDMAYWKKQLNHLPDEIPLPFDIQRPNKRSDQGKHFPFEIKEHLLTELNSLAKRKNVTLFMVLQAALSSLLFRLGAGTDIPLGTPIAGRNDQKLDSIIGFFVNTLVLRTNVAGNPTFSELLDRVKETNLEAYDHQEIPFEKIVEAVNPERSAARHPLFQIMLILQSTPEPSIDFPKMASKVKLRGTGTAKFDLTFELWERSNKHGGMDGLIEYRTDLFNERIVARLLSLWLAFLEKTVENPDIPIGFIPIASKEEIQAVHKKPRLRNKNKQKKTIVELFEEQVARYPDKAAVSYNDEKLTYEQLNQKANQLARYLIDLGAGPEKFIAIMLPRSIEMMVSILAVIKSGAAYVPIDPDYPAERIGFILSDSEPSLLITDHNGIRQLDEFPDERILDIGGKPARDLLKYTTDNIQDNEREVSVAPGNATYIIYTSGSTGVPKGVVIPHSNVLRLLSETENWYHFDHHDIWTMFHSYAFDFSVWEIWGALLYGGKLVIVPYTVSRTPVEFLQLIVRERVTVLNQTPSAFYQLINAEKERIELADMLCLKYIIFGGESLELARLKEWYNIHKNTRTKLVNMYGITETTVHVSYLEIQPEIIERKGNSLIGESIPDLQVYILDDYLQPVPIGVTGEMYVAGGGLARGYLNRNVLTASRFVANPFGTPGSRMYKTGDLAKWQEDGTLDYIGRSDHQVKLRGYRIELGEINSILMQHEAVKEAATIVSDQHGDKHLVGFIVASREIKNIELREFMSSFLPNYMIPSAFVQVEAIPLTSHGKLDVKALPSPEYEVNVKGNGPSTPGEEMLCDLYAEILHLEEVGVNDSFFDLGGHSLLAVRLMNRVREVFGKELGIGVLFEAATVSELIKIIDGESHSANSLNTLLPLRKSGTETPLFCVHPAGGLSWCYAGFMSSLGPEYPLYGLQAKGIRKKETKPGSLVEMARDYIDELKSVQPYGPYRLLGWSLGGNVVHAMAVELQEQGEEVEFMVILDSYPSHFIPLSGEEGEQDALIALLTLGGYDPDQLKDEQVTIEGVIELLKDHGSALASLDEKTIINLKDTYKNSIKIMSEYKPKQYNGDMLFFKSTIVPDWFKEADPARWLPFLCGKMKQFDIECRHKDMCQPVPLAQIGKIISQELQKNEKVLVEGIE</sequence>
<dbReference type="CDD" id="cd19538">
    <property type="entry name" value="LCL_NRPS"/>
    <property type="match status" value="1"/>
</dbReference>
<dbReference type="InterPro" id="IPR000873">
    <property type="entry name" value="AMP-dep_synth/lig_dom"/>
</dbReference>
<dbReference type="FunFam" id="3.40.50.12780:FF:000012">
    <property type="entry name" value="Non-ribosomal peptide synthetase"/>
    <property type="match status" value="2"/>
</dbReference>
<feature type="domain" description="Carrier" evidence="5">
    <location>
        <begin position="2026"/>
        <end position="2101"/>
    </location>
</feature>
<dbReference type="Gene3D" id="2.30.38.10">
    <property type="entry name" value="Luciferase, Domain 3"/>
    <property type="match status" value="1"/>
</dbReference>
<dbReference type="GO" id="GO:0003824">
    <property type="term" value="F:catalytic activity"/>
    <property type="evidence" value="ECO:0007669"/>
    <property type="project" value="InterPro"/>
</dbReference>
<name>A0A2N0ZC82_9BACI</name>